<keyword evidence="1" id="KW-1133">Transmembrane helix</keyword>
<evidence type="ECO:0000313" key="2">
    <source>
        <dbReference type="EMBL" id="GIG42437.1"/>
    </source>
</evidence>
<sequence>MRDFWLGIAPEHRVGLLCLLAAPLLLVQIRPWRAAPTEVRWCSGLLGTLAVVHLGLPVWFGSVLSAGLFGWLAVRCVAGRSWRVQAGFLVTAQLLLFVAAAGVRAATPDQVGLTVAALELMLLSISCRRALARVGTVALVVVFGTAMWVVSIAGHDEHHDGDGVDRIQAGTVQRPAGPASTAVQRAAARDLAAQVRASTARYATLAAAEADGYHATGPRTGLQVHFEHKGHQNDDRVLDPAAPEQLVYAVRGDRTRLLGVVFQVPVAGDRGPAIGGADTRWHAHDVCVSLLPLGFGVVSPFGSCPGFTFATTLPEMIHVWVVDPPGGPYATHVDDAWITALP</sequence>
<dbReference type="RefSeq" id="WP_203844325.1">
    <property type="nucleotide sequence ID" value="NZ_BAAAVW010000005.1"/>
</dbReference>
<feature type="transmembrane region" description="Helical" evidence="1">
    <location>
        <begin position="86"/>
        <end position="105"/>
    </location>
</feature>
<accession>A0A919PFI1</accession>
<evidence type="ECO:0000256" key="1">
    <source>
        <dbReference type="SAM" id="Phobius"/>
    </source>
</evidence>
<comment type="caution">
    <text evidence="2">The sequence shown here is derived from an EMBL/GenBank/DDBJ whole genome shotgun (WGS) entry which is preliminary data.</text>
</comment>
<dbReference type="Proteomes" id="UP000660611">
    <property type="component" value="Unassembled WGS sequence"/>
</dbReference>
<evidence type="ECO:0000313" key="3">
    <source>
        <dbReference type="Proteomes" id="UP000660611"/>
    </source>
</evidence>
<feature type="transmembrane region" description="Helical" evidence="1">
    <location>
        <begin position="134"/>
        <end position="154"/>
    </location>
</feature>
<keyword evidence="1" id="KW-0812">Transmembrane</keyword>
<protein>
    <submittedName>
        <fullName evidence="2">Uncharacterized protein</fullName>
    </submittedName>
</protein>
<dbReference type="EMBL" id="BONQ01000014">
    <property type="protein sequence ID" value="GIG42437.1"/>
    <property type="molecule type" value="Genomic_DNA"/>
</dbReference>
<proteinExistence type="predicted"/>
<name>A0A919PFI1_9ACTN</name>
<dbReference type="AlphaFoldDB" id="A0A919PFI1"/>
<gene>
    <name evidence="2" type="ORF">Dsi01nite_004780</name>
</gene>
<reference evidence="2" key="1">
    <citation type="submission" date="2021-01" db="EMBL/GenBank/DDBJ databases">
        <title>Whole genome shotgun sequence of Dactylosporangium siamense NBRC 106093.</title>
        <authorList>
            <person name="Komaki H."/>
            <person name="Tamura T."/>
        </authorList>
    </citation>
    <scope>NUCLEOTIDE SEQUENCE</scope>
    <source>
        <strain evidence="2">NBRC 106093</strain>
    </source>
</reference>
<keyword evidence="3" id="KW-1185">Reference proteome</keyword>
<keyword evidence="1" id="KW-0472">Membrane</keyword>
<organism evidence="2 3">
    <name type="scientific">Dactylosporangium siamense</name>
    <dbReference type="NCBI Taxonomy" id="685454"/>
    <lineage>
        <taxon>Bacteria</taxon>
        <taxon>Bacillati</taxon>
        <taxon>Actinomycetota</taxon>
        <taxon>Actinomycetes</taxon>
        <taxon>Micromonosporales</taxon>
        <taxon>Micromonosporaceae</taxon>
        <taxon>Dactylosporangium</taxon>
    </lineage>
</organism>
<feature type="transmembrane region" description="Helical" evidence="1">
    <location>
        <begin position="52"/>
        <end position="74"/>
    </location>
</feature>